<evidence type="ECO:0000259" key="2">
    <source>
        <dbReference type="Pfam" id="PF13005"/>
    </source>
</evidence>
<feature type="domain" description="Transposase IS66 C-terminal" evidence="4">
    <location>
        <begin position="499"/>
        <end position="536"/>
    </location>
</feature>
<dbReference type="Pfam" id="PF03050">
    <property type="entry name" value="DDE_Tnp_IS66"/>
    <property type="match status" value="1"/>
</dbReference>
<feature type="domain" description="Transposase TnpC homeodomain" evidence="3">
    <location>
        <begin position="75"/>
        <end position="148"/>
    </location>
</feature>
<dbReference type="NCBIfam" id="NF033517">
    <property type="entry name" value="transpos_IS66"/>
    <property type="match status" value="1"/>
</dbReference>
<sequence>MLSPIKRIKVSAGQWHTDGMTQVDLNKLDAEQLRNLVAQLMGSAADQKQQLQTFQQRTVTAEQRNRHLEAVNAKLSHELLLLRRLKFGKHSEKLSPLQQSLLEDIIDADTSAIEQEWADQIEDEPISNKPKAQPKRVALPAELPRTKIRHEPDNTQCQCGCQLKRIGEDVSEKLDYTPGVFSVEQHIRGKWVCTECETLTQAAIPAHVIDKGLPTTGLLAHVLVAKYADHLPLYRQEQIFGRAGYPLARSTLADWVGRCGQALQPLADALRDTILSHPVVHADETPVPVLEPGKKKTHRAYIWAYCTTPYADTKAVVYDFAPGRAGEHARRFLDGWQGKLICDDYSGYKASFGQGITEIGCMAHARRKFFELHETNKSTLAATALEQIGRLYEVERQAKPLDPQQRYLLRQQKGKPLADDLHTWLIAHRQKVPDGTATAKAIDYSLKRWSALTRYLDDGAVPIDNNQVENQIRPWALGRSNWLFAGSLRSGRRAAAVMSLIQSARLNGQDPYAYLKDVLARLPTHKASAISELLPHNWQPEAAVKF</sequence>
<gene>
    <name evidence="5" type="ORF">LCGC14_0011080</name>
</gene>
<reference evidence="5" key="1">
    <citation type="journal article" date="2015" name="Nature">
        <title>Complex archaea that bridge the gap between prokaryotes and eukaryotes.</title>
        <authorList>
            <person name="Spang A."/>
            <person name="Saw J.H."/>
            <person name="Jorgensen S.L."/>
            <person name="Zaremba-Niedzwiedzka K."/>
            <person name="Martijn J."/>
            <person name="Lind A.E."/>
            <person name="van Eijk R."/>
            <person name="Schleper C."/>
            <person name="Guy L."/>
            <person name="Ettema T.J."/>
        </authorList>
    </citation>
    <scope>NUCLEOTIDE SEQUENCE</scope>
</reference>
<dbReference type="InterPro" id="IPR052344">
    <property type="entry name" value="Transposase-related"/>
</dbReference>
<evidence type="ECO:0000259" key="3">
    <source>
        <dbReference type="Pfam" id="PF13007"/>
    </source>
</evidence>
<dbReference type="Pfam" id="PF13007">
    <property type="entry name" value="LZ_Tnp_IS66"/>
    <property type="match status" value="1"/>
</dbReference>
<comment type="caution">
    <text evidence="5">The sequence shown here is derived from an EMBL/GenBank/DDBJ whole genome shotgun (WGS) entry which is preliminary data.</text>
</comment>
<dbReference type="InterPro" id="IPR039552">
    <property type="entry name" value="IS66_C"/>
</dbReference>
<name>A0A0F9Z371_9ZZZZ</name>
<organism evidence="5">
    <name type="scientific">marine sediment metagenome</name>
    <dbReference type="NCBI Taxonomy" id="412755"/>
    <lineage>
        <taxon>unclassified sequences</taxon>
        <taxon>metagenomes</taxon>
        <taxon>ecological metagenomes</taxon>
    </lineage>
</organism>
<dbReference type="Pfam" id="PF13005">
    <property type="entry name" value="zf-IS66"/>
    <property type="match status" value="1"/>
</dbReference>
<dbReference type="Pfam" id="PF13817">
    <property type="entry name" value="DDE_Tnp_IS66_C"/>
    <property type="match status" value="1"/>
</dbReference>
<evidence type="ECO:0000313" key="5">
    <source>
        <dbReference type="EMBL" id="KKO11614.1"/>
    </source>
</evidence>
<protein>
    <submittedName>
        <fullName evidence="5">Uncharacterized protein</fullName>
    </submittedName>
</protein>
<dbReference type="PANTHER" id="PTHR33678">
    <property type="entry name" value="BLL1576 PROTEIN"/>
    <property type="match status" value="1"/>
</dbReference>
<feature type="domain" description="Transposase IS66 zinc-finger binding" evidence="2">
    <location>
        <begin position="155"/>
        <end position="197"/>
    </location>
</feature>
<evidence type="ECO:0000259" key="4">
    <source>
        <dbReference type="Pfam" id="PF13817"/>
    </source>
</evidence>
<dbReference type="InterPro" id="IPR024474">
    <property type="entry name" value="Znf_dom_IS66"/>
</dbReference>
<accession>A0A0F9Z371</accession>
<dbReference type="EMBL" id="LAZR01000002">
    <property type="protein sequence ID" value="KKO11614.1"/>
    <property type="molecule type" value="Genomic_DNA"/>
</dbReference>
<proteinExistence type="predicted"/>
<dbReference type="PANTHER" id="PTHR33678:SF1">
    <property type="entry name" value="BLL1576 PROTEIN"/>
    <property type="match status" value="1"/>
</dbReference>
<dbReference type="AlphaFoldDB" id="A0A0F9Z371"/>
<feature type="domain" description="Transposase IS66 central" evidence="1">
    <location>
        <begin position="211"/>
        <end position="492"/>
    </location>
</feature>
<evidence type="ECO:0000259" key="1">
    <source>
        <dbReference type="Pfam" id="PF03050"/>
    </source>
</evidence>
<dbReference type="InterPro" id="IPR004291">
    <property type="entry name" value="Transposase_IS66_central"/>
</dbReference>
<dbReference type="InterPro" id="IPR024463">
    <property type="entry name" value="Transposase_TnpC_homeodom"/>
</dbReference>